<reference evidence="4" key="1">
    <citation type="submission" date="2020-01" db="EMBL/GenBank/DDBJ databases">
        <title>Development of genomics and gene disruption for Polysphondylium violaceum indicates a role for the polyketide synthase stlB in stalk morphogenesis.</title>
        <authorList>
            <person name="Narita B."/>
            <person name="Kawabe Y."/>
            <person name="Kin K."/>
            <person name="Saito T."/>
            <person name="Gibbs R."/>
            <person name="Kuspa A."/>
            <person name="Muzny D."/>
            <person name="Queller D."/>
            <person name="Richards S."/>
            <person name="Strassman J."/>
            <person name="Sucgang R."/>
            <person name="Worley K."/>
            <person name="Schaap P."/>
        </authorList>
    </citation>
    <scope>NUCLEOTIDE SEQUENCE</scope>
    <source>
        <strain evidence="4">QSvi11</strain>
    </source>
</reference>
<protein>
    <submittedName>
        <fullName evidence="4">Uncharacterized protein</fullName>
    </submittedName>
</protein>
<evidence type="ECO:0000313" key="4">
    <source>
        <dbReference type="EMBL" id="KAF2069623.1"/>
    </source>
</evidence>
<gene>
    <name evidence="4" type="ORF">CYY_009057</name>
</gene>
<evidence type="ECO:0000256" key="2">
    <source>
        <dbReference type="ARBA" id="ARBA00022801"/>
    </source>
</evidence>
<dbReference type="OrthoDB" id="24386at2759"/>
<feature type="compositionally biased region" description="Low complexity" evidence="3">
    <location>
        <begin position="871"/>
        <end position="898"/>
    </location>
</feature>
<proteinExistence type="inferred from homology"/>
<feature type="region of interest" description="Disordered" evidence="3">
    <location>
        <begin position="503"/>
        <end position="533"/>
    </location>
</feature>
<evidence type="ECO:0000313" key="5">
    <source>
        <dbReference type="Proteomes" id="UP000695562"/>
    </source>
</evidence>
<dbReference type="AlphaFoldDB" id="A0A8J4PMA9"/>
<name>A0A8J4PMA9_9MYCE</name>
<dbReference type="InterPro" id="IPR004947">
    <property type="entry name" value="DNase_II"/>
</dbReference>
<dbReference type="GO" id="GO:0004531">
    <property type="term" value="F:deoxyribonuclease II activity"/>
    <property type="evidence" value="ECO:0007669"/>
    <property type="project" value="InterPro"/>
</dbReference>
<comment type="caution">
    <text evidence="4">The sequence shown here is derived from an EMBL/GenBank/DDBJ whole genome shotgun (WGS) entry which is preliminary data.</text>
</comment>
<feature type="non-terminal residue" evidence="4">
    <location>
        <position position="1"/>
    </location>
</feature>
<keyword evidence="2" id="KW-0378">Hydrolase</keyword>
<feature type="compositionally biased region" description="Polar residues" evidence="3">
    <location>
        <begin position="829"/>
        <end position="841"/>
    </location>
</feature>
<dbReference type="EMBL" id="AJWJ01000627">
    <property type="protein sequence ID" value="KAF2069623.1"/>
    <property type="molecule type" value="Genomic_DNA"/>
</dbReference>
<feature type="compositionally biased region" description="Low complexity" evidence="3">
    <location>
        <begin position="513"/>
        <end position="532"/>
    </location>
</feature>
<sequence length="898" mass="102253">ICIFISVCYADKGTFKNYCQVPQTTATGVSWKQVKWWMVLKDAGPISNKLNYALFYNDGTSETVIETSNSDHHGVGFKDFIETVSYEDCKTADANNNHFFQTWYHEGSHIKEKKDNFDKPTFSQGFSKAHAKYLVSHDKNFHGFIMDHSLPIPHDDGVFGKSTSSNPSQHAFCFNFDHTDYDKIIELFQVSMPMIVKTNGDDKVCKKNSSPLWFNYNAKDNLPKPFPPNKHLIYKFNQNCKIAMEERALQNKQRKSFLQVMQSDYPDKCYKTLTFLNGIKAYGFAPRSQSEPHNCFTSSKSTFPFSKTTTPAGNTVEESEDYYSWKKNFYNEKCTENVKQSHYNEKDTHLCSPVEFGIDSWLAVSQLEKKLFLVSTQNQNHKLPSFIKTSDKMEWGVVDINSFFDTTNRHEKVGVEYAGGNQVSDQATRVCIGDSNRVQGQLHHLGNIFCLDDKHLANALRTMIYTKKKKVTKRFNTINLYSTNPNFLLTDSDFTIMDQKTNPDPSVLEPILDSGSGASSSGTKKSSSSSDSRYPSFFYPNAEVNPDKVPILSDETKYPTCGLHKLNPTEVEQYLKESKKNSKGIKKTLTDFCKPLFKTQVNEDHQMVTIKEIYSELKGLKENDEDPSILEVDDNTPASMQQKWEWIDKLYRAYRTRVINHSYNSPRFQTYDGSRFYHYYIVNLVNFYHSFKNLKNKNKSKEEGGGRRGGNNHYPTVNFRRYVDCWAQKNYPDLFKNFYDFQVSEVEDVLLERIEKVMMNPIPDYYTESCFNTDIIDLTFGKATDTTTTEAVPKLRERAEGPAKATATLEEEFSPVSKKSKAAALKTSQVNPPAATSQTHPSAEKPELPDASEPRVSYEDATTTKCKEYGALDSLPDPSTSSSAPSSSSALSSSMVLS</sequence>
<organism evidence="4 5">
    <name type="scientific">Polysphondylium violaceum</name>
    <dbReference type="NCBI Taxonomy" id="133409"/>
    <lineage>
        <taxon>Eukaryota</taxon>
        <taxon>Amoebozoa</taxon>
        <taxon>Evosea</taxon>
        <taxon>Eumycetozoa</taxon>
        <taxon>Dictyostelia</taxon>
        <taxon>Dictyosteliales</taxon>
        <taxon>Dictyosteliaceae</taxon>
        <taxon>Polysphondylium</taxon>
    </lineage>
</organism>
<dbReference type="PANTHER" id="PTHR10858:SF23">
    <property type="entry name" value="DEOXYRIBONUCLEASE II"/>
    <property type="match status" value="1"/>
</dbReference>
<comment type="similarity">
    <text evidence="1">Belongs to the DNase II family.</text>
</comment>
<accession>A0A8J4PMA9</accession>
<keyword evidence="5" id="KW-1185">Reference proteome</keyword>
<feature type="compositionally biased region" description="Basic and acidic residues" evidence="3">
    <location>
        <begin position="842"/>
        <end position="858"/>
    </location>
</feature>
<dbReference type="PANTHER" id="PTHR10858">
    <property type="entry name" value="DEOXYRIBONUCLEASE II"/>
    <property type="match status" value="1"/>
</dbReference>
<dbReference type="Pfam" id="PF03265">
    <property type="entry name" value="DNase_II"/>
    <property type="match status" value="1"/>
</dbReference>
<feature type="region of interest" description="Disordered" evidence="3">
    <location>
        <begin position="798"/>
        <end position="898"/>
    </location>
</feature>
<dbReference type="Proteomes" id="UP000695562">
    <property type="component" value="Unassembled WGS sequence"/>
</dbReference>
<evidence type="ECO:0000256" key="3">
    <source>
        <dbReference type="SAM" id="MobiDB-lite"/>
    </source>
</evidence>
<evidence type="ECO:0000256" key="1">
    <source>
        <dbReference type="ARBA" id="ARBA00007527"/>
    </source>
</evidence>